<organism evidence="1 2">
    <name type="scientific">Paraburkholderia terrae</name>
    <dbReference type="NCBI Taxonomy" id="311230"/>
    <lineage>
        <taxon>Bacteria</taxon>
        <taxon>Pseudomonadati</taxon>
        <taxon>Pseudomonadota</taxon>
        <taxon>Betaproteobacteria</taxon>
        <taxon>Burkholderiales</taxon>
        <taxon>Burkholderiaceae</taxon>
        <taxon>Paraburkholderia</taxon>
    </lineage>
</organism>
<geneLocation type="plasmid" evidence="1 2">
    <name>pPT365</name>
</geneLocation>
<proteinExistence type="predicted"/>
<name>A0ABM7U3G8_9BURK</name>
<evidence type="ECO:0000313" key="1">
    <source>
        <dbReference type="EMBL" id="BCZ85532.1"/>
    </source>
</evidence>
<evidence type="ECO:0000313" key="2">
    <source>
        <dbReference type="Proteomes" id="UP001319874"/>
    </source>
</evidence>
<dbReference type="RefSeq" id="WP_229517919.1">
    <property type="nucleotide sequence ID" value="NZ_AP024959.1"/>
</dbReference>
<sequence length="119" mass="12670">MSEKFDMKVVIDPVTTPLLHTRLGQASSYRERAALLRSLAEAALRGDGNGTHPEFRRAIPASVSTPASMAHQLARELEASPPLEREPAATSVGVPAINEDDAGQAFDVDQIGEAFGAFV</sequence>
<keyword evidence="1" id="KW-0614">Plasmid</keyword>
<dbReference type="EMBL" id="AP024959">
    <property type="protein sequence ID" value="BCZ85532.1"/>
    <property type="molecule type" value="Genomic_DNA"/>
</dbReference>
<reference evidence="1 2" key="1">
    <citation type="journal article" date="2022" name="Front. Microbiol.">
        <title>Identification and characterization of a novel class of self-sufficient cytochrome P450 hydroxylase involved in cyclohexanecarboxylate degradation in Paraburkholderia terrae strain KU-64.</title>
        <authorList>
            <person name="Yamamoto T."/>
            <person name="Hasegawa Y."/>
            <person name="Iwaki H."/>
        </authorList>
    </citation>
    <scope>NUCLEOTIDE SEQUENCE [LARGE SCALE GENOMIC DNA]</scope>
    <source>
        <strain evidence="2">KU-64</strain>
        <plasmid evidence="1">pPT365</plasmid>
    </source>
</reference>
<protein>
    <submittedName>
        <fullName evidence="1">Uncharacterized protein</fullName>
    </submittedName>
</protein>
<keyword evidence="2" id="KW-1185">Reference proteome</keyword>
<accession>A0ABM7U3G8</accession>
<gene>
    <name evidence="1" type="ORF">PTKU64_92070</name>
</gene>
<dbReference type="Proteomes" id="UP001319874">
    <property type="component" value="Plasmid pPT365"/>
</dbReference>